<sequence length="37" mass="4268">MCNRNLSWSYLVSSRTEMCLYATVVCNSSSIILQKEH</sequence>
<proteinExistence type="predicted"/>
<dbReference type="EMBL" id="GGEC01092919">
    <property type="protein sequence ID" value="MBX73403.1"/>
    <property type="molecule type" value="Transcribed_RNA"/>
</dbReference>
<accession>A0A2P2R2B5</accession>
<dbReference type="AlphaFoldDB" id="A0A2P2R2B5"/>
<evidence type="ECO:0000313" key="1">
    <source>
        <dbReference type="EMBL" id="MBX73403.1"/>
    </source>
</evidence>
<organism evidence="1">
    <name type="scientific">Rhizophora mucronata</name>
    <name type="common">Asiatic mangrove</name>
    <dbReference type="NCBI Taxonomy" id="61149"/>
    <lineage>
        <taxon>Eukaryota</taxon>
        <taxon>Viridiplantae</taxon>
        <taxon>Streptophyta</taxon>
        <taxon>Embryophyta</taxon>
        <taxon>Tracheophyta</taxon>
        <taxon>Spermatophyta</taxon>
        <taxon>Magnoliopsida</taxon>
        <taxon>eudicotyledons</taxon>
        <taxon>Gunneridae</taxon>
        <taxon>Pentapetalae</taxon>
        <taxon>rosids</taxon>
        <taxon>fabids</taxon>
        <taxon>Malpighiales</taxon>
        <taxon>Rhizophoraceae</taxon>
        <taxon>Rhizophora</taxon>
    </lineage>
</organism>
<reference evidence="1" key="1">
    <citation type="submission" date="2018-02" db="EMBL/GenBank/DDBJ databases">
        <title>Rhizophora mucronata_Transcriptome.</title>
        <authorList>
            <person name="Meera S.P."/>
            <person name="Sreeshan A."/>
            <person name="Augustine A."/>
        </authorList>
    </citation>
    <scope>NUCLEOTIDE SEQUENCE</scope>
    <source>
        <tissue evidence="1">Leaf</tissue>
    </source>
</reference>
<protein>
    <submittedName>
        <fullName evidence="1">Uncharacterized protein</fullName>
    </submittedName>
</protein>
<name>A0A2P2R2B5_RHIMU</name>